<comment type="caution">
    <text evidence="16">The sequence shown here is derived from an EMBL/GenBank/DDBJ whole genome shotgun (WGS) entry which is preliminary data.</text>
</comment>
<sequence length="125" mass="14258">RLTGFGGKPDPTMDPTSATKHIKLCKSNPDGAAFLDHNTYSVVDNEYYKQLLLKRGIMEIVSGFSSDGEKFMKRFGSVMVKMRQVGVLVGKEGEIRKNCRVFRHHSTCYTRYRGLIRRIKINVPM</sequence>
<dbReference type="GO" id="GO:0140825">
    <property type="term" value="F:lactoperoxidase activity"/>
    <property type="evidence" value="ECO:0007669"/>
    <property type="project" value="UniProtKB-EC"/>
</dbReference>
<dbReference type="EC" id="1.11.1.7" evidence="4"/>
<dbReference type="GO" id="GO:0042744">
    <property type="term" value="P:hydrogen peroxide catabolic process"/>
    <property type="evidence" value="ECO:0007669"/>
    <property type="project" value="UniProtKB-KW"/>
</dbReference>
<keyword evidence="7" id="KW-0349">Heme</keyword>
<keyword evidence="11" id="KW-0408">Iron</keyword>
<reference evidence="16 17" key="1">
    <citation type="journal article" date="2014" name="Am. J. Bot.">
        <title>Genome assembly and annotation for red clover (Trifolium pratense; Fabaceae).</title>
        <authorList>
            <person name="Istvanek J."/>
            <person name="Jaros M."/>
            <person name="Krenek A."/>
            <person name="Repkova J."/>
        </authorList>
    </citation>
    <scope>NUCLEOTIDE SEQUENCE [LARGE SCALE GENOMIC DNA]</scope>
    <source>
        <strain evidence="17">cv. Tatra</strain>
        <tissue evidence="16">Young leaves</tissue>
    </source>
</reference>
<evidence type="ECO:0000256" key="12">
    <source>
        <dbReference type="ARBA" id="ARBA00023324"/>
    </source>
</evidence>
<dbReference type="Proteomes" id="UP000236291">
    <property type="component" value="Unassembled WGS sequence"/>
</dbReference>
<dbReference type="InterPro" id="IPR000823">
    <property type="entry name" value="Peroxidase_pln"/>
</dbReference>
<name>A0A2K3JLY9_TRIPR</name>
<evidence type="ECO:0000256" key="14">
    <source>
        <dbReference type="RuleBase" id="RU004241"/>
    </source>
</evidence>
<evidence type="ECO:0000256" key="11">
    <source>
        <dbReference type="ARBA" id="ARBA00023004"/>
    </source>
</evidence>
<dbReference type="GO" id="GO:0046872">
    <property type="term" value="F:metal ion binding"/>
    <property type="evidence" value="ECO:0007669"/>
    <property type="project" value="UniProtKB-KW"/>
</dbReference>
<keyword evidence="5" id="KW-0964">Secreted</keyword>
<comment type="cofactor">
    <cofactor evidence="2">
        <name>heme b</name>
        <dbReference type="ChEBI" id="CHEBI:60344"/>
    </cofactor>
</comment>
<dbReference type="Pfam" id="PF00141">
    <property type="entry name" value="peroxidase"/>
    <property type="match status" value="1"/>
</dbReference>
<comment type="function">
    <text evidence="3">Removal of H(2)O(2), oxidation of toxic reductants, biosynthesis and degradation of lignin, suberization, auxin catabolism, response to environmental stresses such as wounding, pathogen attack and oxidative stress. These functions might be dependent on each isozyme/isoform in each plant tissue.</text>
</comment>
<evidence type="ECO:0000256" key="4">
    <source>
        <dbReference type="ARBA" id="ARBA00012313"/>
    </source>
</evidence>
<keyword evidence="12" id="KW-0376">Hydrogen peroxide</keyword>
<feature type="binding site" evidence="13">
    <location>
        <position position="36"/>
    </location>
    <ligand>
        <name>Ca(2+)</name>
        <dbReference type="ChEBI" id="CHEBI:29108"/>
        <label>2</label>
    </ligand>
</feature>
<evidence type="ECO:0000313" key="16">
    <source>
        <dbReference type="EMBL" id="PNX55048.1"/>
    </source>
</evidence>
<comment type="catalytic activity">
    <reaction evidence="1">
        <text>2 a phenolic donor + H2O2 = 2 a phenolic radical donor + 2 H2O</text>
        <dbReference type="Rhea" id="RHEA:56136"/>
        <dbReference type="ChEBI" id="CHEBI:15377"/>
        <dbReference type="ChEBI" id="CHEBI:16240"/>
        <dbReference type="ChEBI" id="CHEBI:139520"/>
        <dbReference type="ChEBI" id="CHEBI:139521"/>
        <dbReference type="EC" id="1.11.1.7"/>
    </reaction>
</comment>
<protein>
    <recommendedName>
        <fullName evidence="4">peroxidase</fullName>
        <ecNumber evidence="4">1.11.1.7</ecNumber>
    </recommendedName>
</protein>
<keyword evidence="6 16" id="KW-0575">Peroxidase</keyword>
<evidence type="ECO:0000313" key="17">
    <source>
        <dbReference type="Proteomes" id="UP000236291"/>
    </source>
</evidence>
<dbReference type="GO" id="GO:0006979">
    <property type="term" value="P:response to oxidative stress"/>
    <property type="evidence" value="ECO:0007669"/>
    <property type="project" value="InterPro"/>
</dbReference>
<keyword evidence="8 13" id="KW-0479">Metal-binding</keyword>
<dbReference type="PANTHER" id="PTHR31517:SF59">
    <property type="entry name" value="PEROXIDASE"/>
    <property type="match status" value="1"/>
</dbReference>
<evidence type="ECO:0000256" key="7">
    <source>
        <dbReference type="ARBA" id="ARBA00022617"/>
    </source>
</evidence>
<keyword evidence="9 13" id="KW-0106">Calcium</keyword>
<evidence type="ECO:0000256" key="13">
    <source>
        <dbReference type="PIRSR" id="PIRSR600823-3"/>
    </source>
</evidence>
<accession>A0A2K3JLY9</accession>
<dbReference type="AlphaFoldDB" id="A0A2K3JLY9"/>
<evidence type="ECO:0000256" key="9">
    <source>
        <dbReference type="ARBA" id="ARBA00022837"/>
    </source>
</evidence>
<dbReference type="PANTHER" id="PTHR31517">
    <property type="match status" value="1"/>
</dbReference>
<dbReference type="GO" id="GO:0020037">
    <property type="term" value="F:heme binding"/>
    <property type="evidence" value="ECO:0007669"/>
    <property type="project" value="InterPro"/>
</dbReference>
<dbReference type="EMBL" id="ASHM01070088">
    <property type="protein sequence ID" value="PNX55048.1"/>
    <property type="molecule type" value="Genomic_DNA"/>
</dbReference>
<comment type="cofactor">
    <cofactor evidence="13">
        <name>Ca(2+)</name>
        <dbReference type="ChEBI" id="CHEBI:29108"/>
    </cofactor>
    <text evidence="13">Binds 2 calcium ions per subunit.</text>
</comment>
<evidence type="ECO:0000256" key="1">
    <source>
        <dbReference type="ARBA" id="ARBA00000189"/>
    </source>
</evidence>
<evidence type="ECO:0000256" key="6">
    <source>
        <dbReference type="ARBA" id="ARBA00022559"/>
    </source>
</evidence>
<keyword evidence="10" id="KW-0560">Oxidoreductase</keyword>
<organism evidence="16 17">
    <name type="scientific">Trifolium pratense</name>
    <name type="common">Red clover</name>
    <dbReference type="NCBI Taxonomy" id="57577"/>
    <lineage>
        <taxon>Eukaryota</taxon>
        <taxon>Viridiplantae</taxon>
        <taxon>Streptophyta</taxon>
        <taxon>Embryophyta</taxon>
        <taxon>Tracheophyta</taxon>
        <taxon>Spermatophyta</taxon>
        <taxon>Magnoliopsida</taxon>
        <taxon>eudicotyledons</taxon>
        <taxon>Gunneridae</taxon>
        <taxon>Pentapetalae</taxon>
        <taxon>rosids</taxon>
        <taxon>fabids</taxon>
        <taxon>Fabales</taxon>
        <taxon>Fabaceae</taxon>
        <taxon>Papilionoideae</taxon>
        <taxon>50 kb inversion clade</taxon>
        <taxon>NPAAA clade</taxon>
        <taxon>Hologalegina</taxon>
        <taxon>IRL clade</taxon>
        <taxon>Trifolieae</taxon>
        <taxon>Trifolium</taxon>
    </lineage>
</organism>
<evidence type="ECO:0000256" key="10">
    <source>
        <dbReference type="ARBA" id="ARBA00023002"/>
    </source>
</evidence>
<dbReference type="SUPFAM" id="SSF48113">
    <property type="entry name" value="Heme-dependent peroxidases"/>
    <property type="match status" value="1"/>
</dbReference>
<evidence type="ECO:0000256" key="8">
    <source>
        <dbReference type="ARBA" id="ARBA00022723"/>
    </source>
</evidence>
<feature type="binding site" evidence="13">
    <location>
        <position position="39"/>
    </location>
    <ligand>
        <name>Ca(2+)</name>
        <dbReference type="ChEBI" id="CHEBI:29108"/>
        <label>2</label>
    </ligand>
</feature>
<reference evidence="16 17" key="2">
    <citation type="journal article" date="2017" name="Front. Plant Sci.">
        <title>Gene Classification and Mining of Molecular Markers Useful in Red Clover (Trifolium pratense) Breeding.</title>
        <authorList>
            <person name="Istvanek J."/>
            <person name="Dluhosova J."/>
            <person name="Dluhos P."/>
            <person name="Patkova L."/>
            <person name="Nedelnik J."/>
            <person name="Repkova J."/>
        </authorList>
    </citation>
    <scope>NUCLEOTIDE SEQUENCE [LARGE SCALE GENOMIC DNA]</scope>
    <source>
        <strain evidence="17">cv. Tatra</strain>
        <tissue evidence="16">Young leaves</tissue>
    </source>
</reference>
<evidence type="ECO:0000256" key="2">
    <source>
        <dbReference type="ARBA" id="ARBA00001970"/>
    </source>
</evidence>
<feature type="domain" description="Plant heme peroxidase family profile" evidence="15">
    <location>
        <begin position="1"/>
        <end position="103"/>
    </location>
</feature>
<dbReference type="PROSITE" id="PS50873">
    <property type="entry name" value="PEROXIDASE_4"/>
    <property type="match status" value="1"/>
</dbReference>
<evidence type="ECO:0000256" key="3">
    <source>
        <dbReference type="ARBA" id="ARBA00002322"/>
    </source>
</evidence>
<proteinExistence type="inferred from homology"/>
<dbReference type="InterPro" id="IPR010255">
    <property type="entry name" value="Haem_peroxidase_sf"/>
</dbReference>
<comment type="similarity">
    <text evidence="14">Belongs to the peroxidase family.</text>
</comment>
<evidence type="ECO:0000256" key="5">
    <source>
        <dbReference type="ARBA" id="ARBA00022525"/>
    </source>
</evidence>
<dbReference type="Gene3D" id="1.10.520.10">
    <property type="match status" value="1"/>
</dbReference>
<feature type="non-terminal residue" evidence="16">
    <location>
        <position position="1"/>
    </location>
</feature>
<dbReference type="InterPro" id="IPR002016">
    <property type="entry name" value="Haem_peroxidase"/>
</dbReference>
<feature type="binding site" evidence="13">
    <location>
        <position position="44"/>
    </location>
    <ligand>
        <name>Ca(2+)</name>
        <dbReference type="ChEBI" id="CHEBI:29108"/>
        <label>2</label>
    </ligand>
</feature>
<dbReference type="STRING" id="57577.A0A2K3JLY9"/>
<evidence type="ECO:0000259" key="15">
    <source>
        <dbReference type="PROSITE" id="PS50873"/>
    </source>
</evidence>
<gene>
    <name evidence="16" type="ORF">L195_g048673</name>
</gene>
<dbReference type="Gene3D" id="1.10.420.10">
    <property type="entry name" value="Peroxidase, domain 2"/>
    <property type="match status" value="1"/>
</dbReference>